<feature type="region of interest" description="Disordered" evidence="2">
    <location>
        <begin position="141"/>
        <end position="227"/>
    </location>
</feature>
<sequence>MNILPKKKWHVRTKENIARVRRDEAKAAEEERQRLDRAITAENERRLDALRNHAAKKVANLEPFTLRASAEASISTTTGHVNLFQDLEAAERNNFGQGNKEYEEEKRKEQAEFDSKLGIQKCFAEGTNELNKVQEWYEKVSRPWVKDEPKVKPSTPVTSSRAPDVKRNEDTVKEKRHHKRRRSKSSSSEESSDSDDRKRKKKKKKEKKNKKKKHKHHHSSDDEVEVDNCELEIEKRNKLAALREERIRRERAERQRAQQLLDPKKATAPPKQKYNSMFNPDLCRK</sequence>
<proteinExistence type="predicted"/>
<dbReference type="STRING" id="6290.A0A0N4WGR9"/>
<dbReference type="SMART" id="SM01083">
    <property type="entry name" value="Cir_N"/>
    <property type="match status" value="1"/>
</dbReference>
<reference evidence="4 5" key="2">
    <citation type="submission" date="2018-11" db="EMBL/GenBank/DDBJ databases">
        <authorList>
            <consortium name="Pathogen Informatics"/>
        </authorList>
    </citation>
    <scope>NUCLEOTIDE SEQUENCE [LARGE SCALE GENOMIC DNA]</scope>
    <source>
        <strain evidence="4 5">MHpl1</strain>
    </source>
</reference>
<evidence type="ECO:0000256" key="1">
    <source>
        <dbReference type="SAM" id="Coils"/>
    </source>
</evidence>
<reference evidence="6" key="1">
    <citation type="submission" date="2017-02" db="UniProtKB">
        <authorList>
            <consortium name="WormBaseParasite"/>
        </authorList>
    </citation>
    <scope>IDENTIFICATION</scope>
</reference>
<feature type="domain" description="CBF1-interacting co-repressor CIR N-terminal" evidence="3">
    <location>
        <begin position="8"/>
        <end position="44"/>
    </location>
</feature>
<dbReference type="Proteomes" id="UP000268014">
    <property type="component" value="Unassembled WGS sequence"/>
</dbReference>
<evidence type="ECO:0000313" key="4">
    <source>
        <dbReference type="EMBL" id="VDO39012.1"/>
    </source>
</evidence>
<name>A0A0N4WGR9_HAEPC</name>
<dbReference type="AlphaFoldDB" id="A0A0N4WGR9"/>
<protein>
    <submittedName>
        <fullName evidence="6">Cir_N domain-containing protein</fullName>
    </submittedName>
</protein>
<keyword evidence="5" id="KW-1185">Reference proteome</keyword>
<gene>
    <name evidence="4" type="ORF">HPLM_LOCUS10025</name>
</gene>
<dbReference type="EMBL" id="UZAF01017197">
    <property type="protein sequence ID" value="VDO39012.1"/>
    <property type="molecule type" value="Genomic_DNA"/>
</dbReference>
<evidence type="ECO:0000313" key="5">
    <source>
        <dbReference type="Proteomes" id="UP000268014"/>
    </source>
</evidence>
<feature type="region of interest" description="Disordered" evidence="2">
    <location>
        <begin position="251"/>
        <end position="285"/>
    </location>
</feature>
<dbReference type="Pfam" id="PF10197">
    <property type="entry name" value="Cir_N"/>
    <property type="match status" value="1"/>
</dbReference>
<feature type="coiled-coil region" evidence="1">
    <location>
        <begin position="18"/>
        <end position="45"/>
    </location>
</feature>
<organism evidence="6">
    <name type="scientific">Haemonchus placei</name>
    <name type="common">Barber's pole worm</name>
    <dbReference type="NCBI Taxonomy" id="6290"/>
    <lineage>
        <taxon>Eukaryota</taxon>
        <taxon>Metazoa</taxon>
        <taxon>Ecdysozoa</taxon>
        <taxon>Nematoda</taxon>
        <taxon>Chromadorea</taxon>
        <taxon>Rhabditida</taxon>
        <taxon>Rhabditina</taxon>
        <taxon>Rhabditomorpha</taxon>
        <taxon>Strongyloidea</taxon>
        <taxon>Trichostrongylidae</taxon>
        <taxon>Haemonchus</taxon>
    </lineage>
</organism>
<feature type="compositionally biased region" description="Basic and acidic residues" evidence="2">
    <location>
        <begin position="141"/>
        <end position="151"/>
    </location>
</feature>
<accession>A0A0N4WGR9</accession>
<keyword evidence="1" id="KW-0175">Coiled coil</keyword>
<dbReference type="PANTHER" id="PTHR22093">
    <property type="entry name" value="LEUKOCYTE RECEPTOR CLUSTER LRC MEMBER 1"/>
    <property type="match status" value="1"/>
</dbReference>
<dbReference type="InterPro" id="IPR019339">
    <property type="entry name" value="CIR_N_dom"/>
</dbReference>
<evidence type="ECO:0000313" key="6">
    <source>
        <dbReference type="WBParaSite" id="HPLM_0001003301-mRNA-1"/>
    </source>
</evidence>
<feature type="compositionally biased region" description="Basic residues" evidence="2">
    <location>
        <begin position="198"/>
        <end position="218"/>
    </location>
</feature>
<dbReference type="OrthoDB" id="2159131at2759"/>
<evidence type="ECO:0000256" key="2">
    <source>
        <dbReference type="SAM" id="MobiDB-lite"/>
    </source>
</evidence>
<dbReference type="InterPro" id="IPR039875">
    <property type="entry name" value="LENG1-like"/>
</dbReference>
<evidence type="ECO:0000259" key="3">
    <source>
        <dbReference type="SMART" id="SM01083"/>
    </source>
</evidence>
<feature type="compositionally biased region" description="Basic residues" evidence="2">
    <location>
        <begin position="174"/>
        <end position="184"/>
    </location>
</feature>
<dbReference type="OMA" id="WYEELPK"/>
<dbReference type="PANTHER" id="PTHR22093:SF0">
    <property type="entry name" value="LEUKOCYTE RECEPTOR CLUSTER MEMBER 1"/>
    <property type="match status" value="1"/>
</dbReference>
<dbReference type="WBParaSite" id="HPLM_0001003301-mRNA-1">
    <property type="protein sequence ID" value="HPLM_0001003301-mRNA-1"/>
    <property type="gene ID" value="HPLM_0001003301"/>
</dbReference>
<feature type="compositionally biased region" description="Basic and acidic residues" evidence="2">
    <location>
        <begin position="163"/>
        <end position="173"/>
    </location>
</feature>